<protein>
    <submittedName>
        <fullName evidence="2">Uncharacterized protein</fullName>
    </submittedName>
</protein>
<keyword evidence="1" id="KW-0812">Transmembrane</keyword>
<evidence type="ECO:0000256" key="1">
    <source>
        <dbReference type="SAM" id="Phobius"/>
    </source>
</evidence>
<dbReference type="AlphaFoldDB" id="A0A8X6Q5P8"/>
<accession>A0A8X6Q5P8</accession>
<sequence length="134" mass="15712">MFVEIIAKSITFAWIWCMLRLVIFNTFEIAYMLPIIIILDRFATPSSTITSVENNRSKSVGFATQEGPDDKKKRNAFIKGKAETLLNEMISKLMHDEKKKAFQKIRNHFQYSIKNEEKKRAEKYEALKKSKFII</sequence>
<keyword evidence="1" id="KW-1133">Transmembrane helix</keyword>
<organism evidence="2 3">
    <name type="scientific">Nephila pilipes</name>
    <name type="common">Giant wood spider</name>
    <name type="synonym">Nephila maculata</name>
    <dbReference type="NCBI Taxonomy" id="299642"/>
    <lineage>
        <taxon>Eukaryota</taxon>
        <taxon>Metazoa</taxon>
        <taxon>Ecdysozoa</taxon>
        <taxon>Arthropoda</taxon>
        <taxon>Chelicerata</taxon>
        <taxon>Arachnida</taxon>
        <taxon>Araneae</taxon>
        <taxon>Araneomorphae</taxon>
        <taxon>Entelegynae</taxon>
        <taxon>Araneoidea</taxon>
        <taxon>Nephilidae</taxon>
        <taxon>Nephila</taxon>
    </lineage>
</organism>
<name>A0A8X6Q5P8_NEPPI</name>
<evidence type="ECO:0000313" key="2">
    <source>
        <dbReference type="EMBL" id="GFT96947.1"/>
    </source>
</evidence>
<proteinExistence type="predicted"/>
<comment type="caution">
    <text evidence="2">The sequence shown here is derived from an EMBL/GenBank/DDBJ whole genome shotgun (WGS) entry which is preliminary data.</text>
</comment>
<dbReference type="Proteomes" id="UP000887013">
    <property type="component" value="Unassembled WGS sequence"/>
</dbReference>
<dbReference type="EMBL" id="BMAW01075420">
    <property type="protein sequence ID" value="GFT96947.1"/>
    <property type="molecule type" value="Genomic_DNA"/>
</dbReference>
<keyword evidence="3" id="KW-1185">Reference proteome</keyword>
<reference evidence="2" key="1">
    <citation type="submission" date="2020-08" db="EMBL/GenBank/DDBJ databases">
        <title>Multicomponent nature underlies the extraordinary mechanical properties of spider dragline silk.</title>
        <authorList>
            <person name="Kono N."/>
            <person name="Nakamura H."/>
            <person name="Mori M."/>
            <person name="Yoshida Y."/>
            <person name="Ohtoshi R."/>
            <person name="Malay A.D."/>
            <person name="Moran D.A.P."/>
            <person name="Tomita M."/>
            <person name="Numata K."/>
            <person name="Arakawa K."/>
        </authorList>
    </citation>
    <scope>NUCLEOTIDE SEQUENCE</scope>
</reference>
<gene>
    <name evidence="2" type="ORF">NPIL_683651</name>
</gene>
<keyword evidence="1" id="KW-0472">Membrane</keyword>
<feature type="transmembrane region" description="Helical" evidence="1">
    <location>
        <begin position="12"/>
        <end position="39"/>
    </location>
</feature>
<evidence type="ECO:0000313" key="3">
    <source>
        <dbReference type="Proteomes" id="UP000887013"/>
    </source>
</evidence>